<protein>
    <submittedName>
        <fullName evidence="1">Uncharacterized protein</fullName>
    </submittedName>
</protein>
<sequence length="54" mass="5851">MLMSLFIRVYLITSGARLCGRIGKLVKVRHVPNAVTVMVQANATGANREGAPIR</sequence>
<dbReference type="AlphaFoldDB" id="A0A2G8RII7"/>
<evidence type="ECO:0000313" key="2">
    <source>
        <dbReference type="Proteomes" id="UP000231259"/>
    </source>
</evidence>
<evidence type="ECO:0000313" key="1">
    <source>
        <dbReference type="EMBL" id="PIL21360.1"/>
    </source>
</evidence>
<organism evidence="1 2">
    <name type="scientific">Puniceibacterium antarcticum</name>
    <dbReference type="NCBI Taxonomy" id="1206336"/>
    <lineage>
        <taxon>Bacteria</taxon>
        <taxon>Pseudomonadati</taxon>
        <taxon>Pseudomonadota</taxon>
        <taxon>Alphaproteobacteria</taxon>
        <taxon>Rhodobacterales</taxon>
        <taxon>Paracoccaceae</taxon>
        <taxon>Puniceibacterium</taxon>
    </lineage>
</organism>
<name>A0A2G8RII7_9RHOB</name>
<proteinExistence type="predicted"/>
<accession>A0A2G8RII7</accession>
<comment type="caution">
    <text evidence="1">The sequence shown here is derived from an EMBL/GenBank/DDBJ whole genome shotgun (WGS) entry which is preliminary data.</text>
</comment>
<gene>
    <name evidence="1" type="ORF">P775_05050</name>
</gene>
<dbReference type="EMBL" id="AWWI01000042">
    <property type="protein sequence ID" value="PIL21360.1"/>
    <property type="molecule type" value="Genomic_DNA"/>
</dbReference>
<keyword evidence="2" id="KW-1185">Reference proteome</keyword>
<reference evidence="1 2" key="1">
    <citation type="submission" date="2013-09" db="EMBL/GenBank/DDBJ databases">
        <title>Genome sequencing of Phaeobacter antarcticus sp. nov. SM1211.</title>
        <authorList>
            <person name="Zhang X.-Y."/>
            <person name="Liu C."/>
            <person name="Chen X.-L."/>
            <person name="Xie B.-B."/>
            <person name="Qin Q.-L."/>
            <person name="Rong J.-C."/>
            <person name="Zhang Y.-Z."/>
        </authorList>
    </citation>
    <scope>NUCLEOTIDE SEQUENCE [LARGE SCALE GENOMIC DNA]</scope>
    <source>
        <strain evidence="1 2">SM1211</strain>
    </source>
</reference>
<dbReference type="Proteomes" id="UP000231259">
    <property type="component" value="Unassembled WGS sequence"/>
</dbReference>